<evidence type="ECO:0000256" key="1">
    <source>
        <dbReference type="ARBA" id="ARBA00004651"/>
    </source>
</evidence>
<feature type="transmembrane region" description="Helical" evidence="7">
    <location>
        <begin position="327"/>
        <end position="347"/>
    </location>
</feature>
<feature type="transmembrane region" description="Helical" evidence="7">
    <location>
        <begin position="116"/>
        <end position="137"/>
    </location>
</feature>
<sequence length="480" mass="54259">MNKKLKQKTTSGLKWSAIERLATQLVQLIVMLILARLLGPSSIGLVGMLAVFIAIAQVFVDSGFSNALIRKQDRTELDYSTAYIFNIIIGLSSYSFLFLLAPYIADFYQQPTLTQLLRVLSLVIIINSFGIIQRTQLTCNMDFKTQAKCSLISVFFSSITALILAYHEYGPWALVGQSLTFSFINTILLNIYSKWLPNLIFSRTSFNYLFNFGSKLLASSLLDTIYNNIYQIIIGKVYSAKQVGIFTQANSLSLIPAQSLTTIIQRVTYPMLSQLQNDRSKFERVYLLTLKLSSAIVFPIVLGIAIIAKPLIIIVLGTEWSSSSELLSILCIGYMLYPIHAINLNLLQVESRTDLFLKLEIMKKLMMTIVLIITIPLGLKAICFGIVIQSYLSLYLNTIYTNKLISLTRLRQLKSILPIWLINIIISLSMWLFIQQIDSLVIQLILPIIFIPILYVLTIKLIQPDIYSLILTTILKKNKS</sequence>
<evidence type="ECO:0000313" key="9">
    <source>
        <dbReference type="Proteomes" id="UP000255129"/>
    </source>
</evidence>
<feature type="transmembrane region" description="Helical" evidence="7">
    <location>
        <begin position="441"/>
        <end position="462"/>
    </location>
</feature>
<dbReference type="CDD" id="cd13127">
    <property type="entry name" value="MATE_tuaB_like"/>
    <property type="match status" value="1"/>
</dbReference>
<keyword evidence="5 7" id="KW-1133">Transmembrane helix</keyword>
<comment type="subcellular location">
    <subcellularLocation>
        <location evidence="1">Cell membrane</location>
        <topology evidence="1">Multi-pass membrane protein</topology>
    </subcellularLocation>
</comment>
<feature type="transmembrane region" description="Helical" evidence="7">
    <location>
        <begin position="149"/>
        <end position="166"/>
    </location>
</feature>
<evidence type="ECO:0000313" key="8">
    <source>
        <dbReference type="EMBL" id="SUC37295.1"/>
    </source>
</evidence>
<dbReference type="PANTHER" id="PTHR30250">
    <property type="entry name" value="PST FAMILY PREDICTED COLANIC ACID TRANSPORTER"/>
    <property type="match status" value="1"/>
</dbReference>
<evidence type="ECO:0000256" key="4">
    <source>
        <dbReference type="ARBA" id="ARBA00022692"/>
    </source>
</evidence>
<keyword evidence="3" id="KW-1003">Cell membrane</keyword>
<feature type="transmembrane region" description="Helical" evidence="7">
    <location>
        <begin position="285"/>
        <end position="307"/>
    </location>
</feature>
<reference evidence="8 9" key="1">
    <citation type="submission" date="2018-06" db="EMBL/GenBank/DDBJ databases">
        <authorList>
            <consortium name="Pathogen Informatics"/>
            <person name="Doyle S."/>
        </authorList>
    </citation>
    <scope>NUCLEOTIDE SEQUENCE [LARGE SCALE GENOMIC DNA]</scope>
    <source>
        <strain evidence="8 9">NCTC12026</strain>
    </source>
</reference>
<feature type="transmembrane region" description="Helical" evidence="7">
    <location>
        <begin position="81"/>
        <end position="104"/>
    </location>
</feature>
<feature type="transmembrane region" description="Helical" evidence="7">
    <location>
        <begin position="21"/>
        <end position="39"/>
    </location>
</feature>
<dbReference type="InterPro" id="IPR050833">
    <property type="entry name" value="Poly_Biosynth_Transport"/>
</dbReference>
<keyword evidence="4 7" id="KW-0812">Transmembrane</keyword>
<evidence type="ECO:0000256" key="7">
    <source>
        <dbReference type="SAM" id="Phobius"/>
    </source>
</evidence>
<comment type="similarity">
    <text evidence="2">Belongs to the polysaccharide synthase family.</text>
</comment>
<feature type="transmembrane region" description="Helical" evidence="7">
    <location>
        <begin position="172"/>
        <end position="193"/>
    </location>
</feature>
<evidence type="ECO:0000256" key="3">
    <source>
        <dbReference type="ARBA" id="ARBA00022475"/>
    </source>
</evidence>
<dbReference type="EMBL" id="UGUA01000002">
    <property type="protein sequence ID" value="SUC37295.1"/>
    <property type="molecule type" value="Genomic_DNA"/>
</dbReference>
<feature type="transmembrane region" description="Helical" evidence="7">
    <location>
        <begin position="45"/>
        <end position="69"/>
    </location>
</feature>
<dbReference type="PANTHER" id="PTHR30250:SF10">
    <property type="entry name" value="LIPOPOLYSACCHARIDE BIOSYNTHESIS PROTEIN WZXC"/>
    <property type="match status" value="1"/>
</dbReference>
<feature type="transmembrane region" description="Helical" evidence="7">
    <location>
        <begin position="368"/>
        <end position="396"/>
    </location>
</feature>
<dbReference type="RefSeq" id="WP_115164802.1">
    <property type="nucleotide sequence ID" value="NZ_UGUA01000002.1"/>
</dbReference>
<proteinExistence type="inferred from homology"/>
<evidence type="ECO:0000256" key="2">
    <source>
        <dbReference type="ARBA" id="ARBA00007430"/>
    </source>
</evidence>
<name>A0A379G8M9_9GAMM</name>
<evidence type="ECO:0000256" key="5">
    <source>
        <dbReference type="ARBA" id="ARBA00022989"/>
    </source>
</evidence>
<gene>
    <name evidence="8" type="primary">wzxC</name>
    <name evidence="8" type="ORF">NCTC12026_03774</name>
</gene>
<keyword evidence="6 7" id="KW-0472">Membrane</keyword>
<dbReference type="OrthoDB" id="8538786at2"/>
<protein>
    <submittedName>
        <fullName evidence="8">Lipopolysaccharide biosynthesis protein wzxC</fullName>
    </submittedName>
</protein>
<evidence type="ECO:0000256" key="6">
    <source>
        <dbReference type="ARBA" id="ARBA00023136"/>
    </source>
</evidence>
<accession>A0A379G8M9</accession>
<dbReference type="AlphaFoldDB" id="A0A379G8M9"/>
<dbReference type="Proteomes" id="UP000255129">
    <property type="component" value="Unassembled WGS sequence"/>
</dbReference>
<dbReference type="GO" id="GO:0005886">
    <property type="term" value="C:plasma membrane"/>
    <property type="evidence" value="ECO:0007669"/>
    <property type="project" value="UniProtKB-SubCell"/>
</dbReference>
<feature type="transmembrane region" description="Helical" evidence="7">
    <location>
        <begin position="416"/>
        <end position="434"/>
    </location>
</feature>
<organism evidence="8 9">
    <name type="scientific">Providencia rustigianii</name>
    <dbReference type="NCBI Taxonomy" id="158850"/>
    <lineage>
        <taxon>Bacteria</taxon>
        <taxon>Pseudomonadati</taxon>
        <taxon>Pseudomonadota</taxon>
        <taxon>Gammaproteobacteria</taxon>
        <taxon>Enterobacterales</taxon>
        <taxon>Morganellaceae</taxon>
        <taxon>Providencia</taxon>
    </lineage>
</organism>
<dbReference type="Pfam" id="PF13440">
    <property type="entry name" value="Polysacc_synt_3"/>
    <property type="match status" value="1"/>
</dbReference>